<reference evidence="4" key="1">
    <citation type="submission" date="2022-01" db="EMBL/GenBank/DDBJ databases">
        <authorList>
            <person name="King R."/>
        </authorList>
    </citation>
    <scope>NUCLEOTIDE SEQUENCE</scope>
</reference>
<keyword evidence="3" id="KW-1133">Transmembrane helix</keyword>
<feature type="region of interest" description="Disordered" evidence="2">
    <location>
        <begin position="407"/>
        <end position="429"/>
    </location>
</feature>
<evidence type="ECO:0000313" key="5">
    <source>
        <dbReference type="Proteomes" id="UP001153620"/>
    </source>
</evidence>
<name>A0A9N9RMH5_9DIPT</name>
<dbReference type="AlphaFoldDB" id="A0A9N9RMH5"/>
<gene>
    <name evidence="4" type="ORF">CHIRRI_LOCUS4017</name>
</gene>
<keyword evidence="1" id="KW-0175">Coiled coil</keyword>
<sequence>MNSKISSEKNNKQKAWIHKKLILAHLYSGIWFYNYAHSKMLNVRINGKVNLNPHFEQEERTAMMTQKYQAKLDAKQLKKSKNDPYETIKIIQKNLISDFDEIIAEKRIYAYLMHTDIKSPLYHIEKLSELIGKAKAIIKSKVYKIDRRTALQKAIDLFNRVKDRLSSGLLDDLKNSSYKRQISETPSQYENSPQLERNFSAQEVFSRHIQDSIYLNRQRLGNDDPDNLSEPSQKSVSDSGDEKDYCENVWSRNQPSSTSTHSCQSMQDNNYDPWKNYGSTQNVCHATPCISPPLPTVTPLYTNHKSIISATPCISPPLPRVTPLCSNWNVPRMPQKSSFSEKSTLYDDLFYGHAPTPNVNSDEIESIQATLEGLGNFENYDGKSSNSNEDSDSGTKHYYYVDGELSEFKHPKNKPNQSIDSTEASKSGSDDWNILKLTQENLAKFEKAFNPIKKLADQKVSKMFLDDLDKKLKLISKKVEATKRKIDEVDNKKIDNRIPKKTKTEPKKVKKIKLIREKKLYVKESPEIYKILKKYKK</sequence>
<evidence type="ECO:0000256" key="2">
    <source>
        <dbReference type="SAM" id="MobiDB-lite"/>
    </source>
</evidence>
<feature type="region of interest" description="Disordered" evidence="2">
    <location>
        <begin position="218"/>
        <end position="265"/>
    </location>
</feature>
<protein>
    <submittedName>
        <fullName evidence="4">Uncharacterized protein</fullName>
    </submittedName>
</protein>
<keyword evidence="5" id="KW-1185">Reference proteome</keyword>
<dbReference type="EMBL" id="OU895877">
    <property type="protein sequence ID" value="CAG9801082.1"/>
    <property type="molecule type" value="Genomic_DNA"/>
</dbReference>
<evidence type="ECO:0000313" key="4">
    <source>
        <dbReference type="EMBL" id="CAG9801082.1"/>
    </source>
</evidence>
<keyword evidence="3" id="KW-0472">Membrane</keyword>
<keyword evidence="3" id="KW-0812">Transmembrane</keyword>
<evidence type="ECO:0000256" key="3">
    <source>
        <dbReference type="SAM" id="Phobius"/>
    </source>
</evidence>
<evidence type="ECO:0000256" key="1">
    <source>
        <dbReference type="SAM" id="Coils"/>
    </source>
</evidence>
<feature type="compositionally biased region" description="Polar residues" evidence="2">
    <location>
        <begin position="250"/>
        <end position="265"/>
    </location>
</feature>
<reference evidence="4" key="2">
    <citation type="submission" date="2022-10" db="EMBL/GenBank/DDBJ databases">
        <authorList>
            <consortium name="ENA_rothamsted_submissions"/>
            <consortium name="culmorum"/>
            <person name="King R."/>
        </authorList>
    </citation>
    <scope>NUCLEOTIDE SEQUENCE</scope>
</reference>
<feature type="transmembrane region" description="Helical" evidence="3">
    <location>
        <begin position="21"/>
        <end position="36"/>
    </location>
</feature>
<feature type="coiled-coil region" evidence="1">
    <location>
        <begin position="465"/>
        <end position="492"/>
    </location>
</feature>
<feature type="region of interest" description="Disordered" evidence="2">
    <location>
        <begin position="377"/>
        <end position="396"/>
    </location>
</feature>
<accession>A0A9N9RMH5</accession>
<dbReference type="Proteomes" id="UP001153620">
    <property type="component" value="Chromosome 1"/>
</dbReference>
<proteinExistence type="predicted"/>
<organism evidence="4 5">
    <name type="scientific">Chironomus riparius</name>
    <dbReference type="NCBI Taxonomy" id="315576"/>
    <lineage>
        <taxon>Eukaryota</taxon>
        <taxon>Metazoa</taxon>
        <taxon>Ecdysozoa</taxon>
        <taxon>Arthropoda</taxon>
        <taxon>Hexapoda</taxon>
        <taxon>Insecta</taxon>
        <taxon>Pterygota</taxon>
        <taxon>Neoptera</taxon>
        <taxon>Endopterygota</taxon>
        <taxon>Diptera</taxon>
        <taxon>Nematocera</taxon>
        <taxon>Chironomoidea</taxon>
        <taxon>Chironomidae</taxon>
        <taxon>Chironominae</taxon>
        <taxon>Chironomus</taxon>
    </lineage>
</organism>
<feature type="compositionally biased region" description="Polar residues" evidence="2">
    <location>
        <begin position="414"/>
        <end position="427"/>
    </location>
</feature>
<feature type="compositionally biased region" description="Polar residues" evidence="2">
    <location>
        <begin position="229"/>
        <end position="238"/>
    </location>
</feature>